<comment type="similarity">
    <text evidence="1 9">Belongs to the phycobilisome linker protein family.</text>
</comment>
<sequence length="68" mass="7838">MARLFKVTACVPSLSRTRTQRELQNTYFTKLVPYENWFREQQRIMKMGGKIVKVELATGKQGTNTGLS</sequence>
<evidence type="ECO:0000259" key="10">
    <source>
        <dbReference type="PROSITE" id="PS51441"/>
    </source>
</evidence>
<evidence type="ECO:0000256" key="8">
    <source>
        <dbReference type="ARBA" id="ARBA00025055"/>
    </source>
</evidence>
<comment type="function">
    <text evidence="8 9">Rod linker protein, associated with allophycocyanin. Linker polypeptides determine the state of aggregation and the location of the disk-shaped phycobiliprotein units within the phycobilisome and modulate their spectroscopic properties in order to mediate a directed and optimal energy transfer.</text>
</comment>
<keyword evidence="7 9" id="KW-0472">Membrane</keyword>
<dbReference type="Proteomes" id="UP000092093">
    <property type="component" value="Unassembled WGS sequence"/>
</dbReference>
<evidence type="ECO:0000256" key="3">
    <source>
        <dbReference type="ARBA" id="ARBA00022531"/>
    </source>
</evidence>
<evidence type="ECO:0000256" key="4">
    <source>
        <dbReference type="ARBA" id="ARBA00022549"/>
    </source>
</evidence>
<reference evidence="11 12" key="1">
    <citation type="submission" date="2015-09" db="EMBL/GenBank/DDBJ databases">
        <title>Aphanizomenon flos-aquae WA102.</title>
        <authorList>
            <person name="Driscoll C."/>
        </authorList>
    </citation>
    <scope>NUCLEOTIDE SEQUENCE [LARGE SCALE GENOMIC DNA]</scope>
    <source>
        <strain evidence="11">WA102</strain>
    </source>
</reference>
<evidence type="ECO:0000313" key="11">
    <source>
        <dbReference type="EMBL" id="OBQ44338.1"/>
    </source>
</evidence>
<dbReference type="GO" id="GO:0015979">
    <property type="term" value="P:photosynthesis"/>
    <property type="evidence" value="ECO:0007669"/>
    <property type="project" value="UniProtKB-KW"/>
</dbReference>
<protein>
    <recommendedName>
        <fullName evidence="2 9">Phycobilisome 7.8 kDa linker polypeptide, allophycocyanin-associated, core</fullName>
    </recommendedName>
</protein>
<evidence type="ECO:0000256" key="5">
    <source>
        <dbReference type="ARBA" id="ARBA00022738"/>
    </source>
</evidence>
<evidence type="ECO:0000256" key="9">
    <source>
        <dbReference type="PIRNR" id="PIRNR000083"/>
    </source>
</evidence>
<keyword evidence="6 9" id="KW-0793">Thylakoid</keyword>
<evidence type="ECO:0000313" key="12">
    <source>
        <dbReference type="Proteomes" id="UP000092093"/>
    </source>
</evidence>
<dbReference type="AlphaFoldDB" id="A0A1B7X4P9"/>
<name>A0A1B7X4P9_APHFL</name>
<dbReference type="InterPro" id="IPR011064">
    <property type="entry name" value="Allophyco_linker_chain"/>
</dbReference>
<evidence type="ECO:0000256" key="1">
    <source>
        <dbReference type="ARBA" id="ARBA00005304"/>
    </source>
</evidence>
<feature type="domain" description="CpcD-like" evidence="10">
    <location>
        <begin position="2"/>
        <end position="57"/>
    </location>
</feature>
<dbReference type="PIRSF" id="PIRSF000083">
    <property type="entry name" value="Allophyco_linker"/>
    <property type="match status" value="1"/>
</dbReference>
<dbReference type="EMBL" id="LJOW01000025">
    <property type="protein sequence ID" value="OBQ44338.1"/>
    <property type="molecule type" value="Genomic_DNA"/>
</dbReference>
<proteinExistence type="inferred from homology"/>
<organism evidence="11 12">
    <name type="scientific">Aphanizomenon flos-aquae WA102</name>
    <dbReference type="NCBI Taxonomy" id="1710896"/>
    <lineage>
        <taxon>Bacteria</taxon>
        <taxon>Bacillati</taxon>
        <taxon>Cyanobacteriota</taxon>
        <taxon>Cyanophyceae</taxon>
        <taxon>Nostocales</taxon>
        <taxon>Aphanizomenonaceae</taxon>
        <taxon>Aphanizomenon</taxon>
    </lineage>
</organism>
<comment type="caution">
    <text evidence="11">The sequence shown here is derived from an EMBL/GenBank/DDBJ whole genome shotgun (WGS) entry which is preliminary data.</text>
</comment>
<comment type="subcellular location">
    <subcellularLocation>
        <location evidence="9">Cellular thylakoid membrane</location>
        <topology evidence="9">Peripheral membrane protein</topology>
        <orientation evidence="9">Cytoplasmic side</orientation>
    </subcellularLocation>
    <text evidence="9">This protein occurs in the rod, it is associated with allophycocyanin.</text>
</comment>
<evidence type="ECO:0000256" key="6">
    <source>
        <dbReference type="ARBA" id="ARBA00023078"/>
    </source>
</evidence>
<dbReference type="GO" id="GO:0030089">
    <property type="term" value="C:phycobilisome"/>
    <property type="evidence" value="ECO:0007669"/>
    <property type="project" value="UniProtKB-UniRule"/>
</dbReference>
<keyword evidence="3 9" id="KW-0602">Photosynthesis</keyword>
<dbReference type="SMART" id="SM01094">
    <property type="entry name" value="CpcD"/>
    <property type="match status" value="1"/>
</dbReference>
<evidence type="ECO:0000256" key="7">
    <source>
        <dbReference type="ARBA" id="ARBA00023136"/>
    </source>
</evidence>
<accession>A0A1B7X4P9</accession>
<dbReference type="Pfam" id="PF01383">
    <property type="entry name" value="CpcD"/>
    <property type="match status" value="1"/>
</dbReference>
<dbReference type="Gene3D" id="3.30.1490.170">
    <property type="entry name" value="Allophycocyanin linker chain (domain)"/>
    <property type="match status" value="1"/>
</dbReference>
<evidence type="ECO:0000256" key="2">
    <source>
        <dbReference type="ARBA" id="ARBA00019361"/>
    </source>
</evidence>
<dbReference type="SUPFAM" id="SSF54580">
    <property type="entry name" value="Allophycocyanin linker chain (domain)"/>
    <property type="match status" value="1"/>
</dbReference>
<dbReference type="GO" id="GO:0031676">
    <property type="term" value="C:plasma membrane-derived thylakoid membrane"/>
    <property type="evidence" value="ECO:0007669"/>
    <property type="project" value="UniProtKB-SubCell"/>
</dbReference>
<gene>
    <name evidence="11" type="ORF">AN484_07675</name>
</gene>
<keyword evidence="4" id="KW-0042">Antenna complex</keyword>
<dbReference type="PATRIC" id="fig|1710896.3.peg.4811"/>
<dbReference type="PROSITE" id="PS51441">
    <property type="entry name" value="CPCD_LIKE"/>
    <property type="match status" value="1"/>
</dbReference>
<dbReference type="InterPro" id="IPR011134">
    <property type="entry name" value="Allophyco_linker"/>
</dbReference>
<dbReference type="InterPro" id="IPR008213">
    <property type="entry name" value="CpcD-like_dom"/>
</dbReference>
<keyword evidence="5 9" id="KW-0605">Phycobilisome</keyword>